<dbReference type="OrthoDB" id="2757331at2759"/>
<dbReference type="EMBL" id="KZ084087">
    <property type="protein sequence ID" value="OSD07951.1"/>
    <property type="molecule type" value="Genomic_DNA"/>
</dbReference>
<keyword evidence="2" id="KW-1185">Reference proteome</keyword>
<dbReference type="Proteomes" id="UP000193067">
    <property type="component" value="Unassembled WGS sequence"/>
</dbReference>
<proteinExistence type="predicted"/>
<evidence type="ECO:0000313" key="1">
    <source>
        <dbReference type="EMBL" id="OSD07951.1"/>
    </source>
</evidence>
<reference evidence="1 2" key="1">
    <citation type="journal article" date="2015" name="Biotechnol. Biofuels">
        <title>Enhanced degradation of softwood versus hardwood by the white-rot fungus Pycnoporus coccineus.</title>
        <authorList>
            <person name="Couturier M."/>
            <person name="Navarro D."/>
            <person name="Chevret D."/>
            <person name="Henrissat B."/>
            <person name="Piumi F."/>
            <person name="Ruiz-Duenas F.J."/>
            <person name="Martinez A.T."/>
            <person name="Grigoriev I.V."/>
            <person name="Riley R."/>
            <person name="Lipzen A."/>
            <person name="Berrin J.G."/>
            <person name="Master E.R."/>
            <person name="Rosso M.N."/>
        </authorList>
    </citation>
    <scope>NUCLEOTIDE SEQUENCE [LARGE SCALE GENOMIC DNA]</scope>
    <source>
        <strain evidence="1 2">BRFM310</strain>
    </source>
</reference>
<gene>
    <name evidence="1" type="ORF">PYCCODRAFT_1473556</name>
</gene>
<organism evidence="1 2">
    <name type="scientific">Trametes coccinea (strain BRFM310)</name>
    <name type="common">Pycnoporus coccineus</name>
    <dbReference type="NCBI Taxonomy" id="1353009"/>
    <lineage>
        <taxon>Eukaryota</taxon>
        <taxon>Fungi</taxon>
        <taxon>Dikarya</taxon>
        <taxon>Basidiomycota</taxon>
        <taxon>Agaricomycotina</taxon>
        <taxon>Agaricomycetes</taxon>
        <taxon>Polyporales</taxon>
        <taxon>Polyporaceae</taxon>
        <taxon>Trametes</taxon>
    </lineage>
</organism>
<sequence>MLDILRRIHAPHLIFLELEFRADASDDQLFRHIGSAFPSLAGLVIHRYRAVGEDEAPLAAIATSLSALQHLKVLMLHLDFAGLPDANIFKRSSWNNASLRSRSQRQLADIDVTFRHAANVFASLLGPTLLNICFLRPLSHGSRQQWVPFRIVRSTGDGAFAEKCPVSGSFQLPYSHRFNIYGDD</sequence>
<protein>
    <submittedName>
        <fullName evidence="1">Uncharacterized protein</fullName>
    </submittedName>
</protein>
<accession>A0A1Y2J668</accession>
<name>A0A1Y2J668_TRAC3</name>
<evidence type="ECO:0000313" key="2">
    <source>
        <dbReference type="Proteomes" id="UP000193067"/>
    </source>
</evidence>
<dbReference type="AlphaFoldDB" id="A0A1Y2J668"/>